<evidence type="ECO:0000256" key="3">
    <source>
        <dbReference type="ARBA" id="ARBA00004496"/>
    </source>
</evidence>
<sequence length="497" mass="58472">MLQSSFCFNYFSVGISRLCSVIYFLFNKIFDKKQFKSITKMDLFNDRQLLDYDTYEDYLDSLIHDEDMFYLRNKDIARMVAALGFKSLTDVLTKKQFHHKKEVIREVLYPSQKPHILFSAHCHSDEPLLQELATRERPNRVGMMSTIISLTHRQSNGVEISGFIDYEESLRKTILEFEEDSTDWCAIFKETERIKPKTNDLGYYNWSTGFSILNETKNFKAIADPIQGLIFESKHDRYLISTDPSGVPAKLLINQSNISIQAMDIFDDRKLLDYETYEDYLDSFVQTDDIFYLRNRDFVRINAALGHRSSSEILSRSAFYSRQKIVREELFPSRQHHILFSHMYKLNDELLLQLAQRERPNRVGMMMTIIFIRHRLPNGVEISGYIDFEDSLRKSIFFDEAPIDWYSVFKHKKRLLPTKQDLGYFNWGTGYSCLTNTKNYKAISDPIIGLIFESRIDRRQILMNPSAQCSRGTTRTHVQSDNYGHIILFDHVVRNKK</sequence>
<evidence type="ECO:0000256" key="1">
    <source>
        <dbReference type="ARBA" id="ARBA00003056"/>
    </source>
</evidence>
<comment type="subcellular location">
    <subcellularLocation>
        <location evidence="3">Cytoplasm</location>
    </subcellularLocation>
    <subcellularLocation>
        <location evidence="2">Nucleus</location>
    </subcellularLocation>
</comment>
<evidence type="ECO:0000256" key="5">
    <source>
        <dbReference type="ARBA" id="ARBA00022490"/>
    </source>
</evidence>
<name>A0A9Q0S7F0_9DIPT</name>
<accession>A0A9Q0S7F0</accession>
<dbReference type="PANTHER" id="PTHR33588">
    <property type="entry name" value="CILIA- AND FLAGELLA-ASSOCIATED PROTEIN 299"/>
    <property type="match status" value="1"/>
</dbReference>
<keyword evidence="8" id="KW-0282">Flagellum</keyword>
<evidence type="ECO:0000256" key="2">
    <source>
        <dbReference type="ARBA" id="ARBA00004123"/>
    </source>
</evidence>
<dbReference type="Proteomes" id="UP001151699">
    <property type="component" value="Chromosome A"/>
</dbReference>
<keyword evidence="6" id="KW-0539">Nucleus</keyword>
<dbReference type="Pfam" id="PF14713">
    <property type="entry name" value="DUF4464"/>
    <property type="match status" value="2"/>
</dbReference>
<dbReference type="EMBL" id="WJQU01000001">
    <property type="protein sequence ID" value="KAJ6646105.1"/>
    <property type="molecule type" value="Genomic_DNA"/>
</dbReference>
<dbReference type="GO" id="GO:0005737">
    <property type="term" value="C:cytoplasm"/>
    <property type="evidence" value="ECO:0007669"/>
    <property type="project" value="UniProtKB-SubCell"/>
</dbReference>
<keyword evidence="7" id="KW-1133">Transmembrane helix</keyword>
<keyword evidence="9" id="KW-1185">Reference proteome</keyword>
<feature type="transmembrane region" description="Helical" evidence="7">
    <location>
        <begin position="7"/>
        <end position="26"/>
    </location>
</feature>
<evidence type="ECO:0000256" key="4">
    <source>
        <dbReference type="ARBA" id="ARBA00021436"/>
    </source>
</evidence>
<dbReference type="AlphaFoldDB" id="A0A9Q0S7F0"/>
<comment type="function">
    <text evidence="1">May be involved in spermatogenesis.</text>
</comment>
<evidence type="ECO:0000256" key="7">
    <source>
        <dbReference type="SAM" id="Phobius"/>
    </source>
</evidence>
<gene>
    <name evidence="8" type="primary">Cfap299</name>
    <name evidence="8" type="ORF">Bhyg_01315</name>
</gene>
<keyword evidence="7" id="KW-0812">Transmembrane</keyword>
<keyword evidence="8" id="KW-0966">Cell projection</keyword>
<comment type="caution">
    <text evidence="8">The sequence shown here is derived from an EMBL/GenBank/DDBJ whole genome shotgun (WGS) entry which is preliminary data.</text>
</comment>
<evidence type="ECO:0000313" key="8">
    <source>
        <dbReference type="EMBL" id="KAJ6646105.1"/>
    </source>
</evidence>
<evidence type="ECO:0000313" key="9">
    <source>
        <dbReference type="Proteomes" id="UP001151699"/>
    </source>
</evidence>
<keyword evidence="8" id="KW-0969">Cilium</keyword>
<organism evidence="8 9">
    <name type="scientific">Pseudolycoriella hygida</name>
    <dbReference type="NCBI Taxonomy" id="35572"/>
    <lineage>
        <taxon>Eukaryota</taxon>
        <taxon>Metazoa</taxon>
        <taxon>Ecdysozoa</taxon>
        <taxon>Arthropoda</taxon>
        <taxon>Hexapoda</taxon>
        <taxon>Insecta</taxon>
        <taxon>Pterygota</taxon>
        <taxon>Neoptera</taxon>
        <taxon>Endopterygota</taxon>
        <taxon>Diptera</taxon>
        <taxon>Nematocera</taxon>
        <taxon>Sciaroidea</taxon>
        <taxon>Sciaridae</taxon>
        <taxon>Pseudolycoriella</taxon>
    </lineage>
</organism>
<keyword evidence="5" id="KW-0963">Cytoplasm</keyword>
<proteinExistence type="predicted"/>
<reference evidence="8" key="1">
    <citation type="submission" date="2022-07" db="EMBL/GenBank/DDBJ databases">
        <authorList>
            <person name="Trinca V."/>
            <person name="Uliana J.V.C."/>
            <person name="Torres T.T."/>
            <person name="Ward R.J."/>
            <person name="Monesi N."/>
        </authorList>
    </citation>
    <scope>NUCLEOTIDE SEQUENCE</scope>
    <source>
        <strain evidence="8">HSMRA1968</strain>
        <tissue evidence="8">Whole embryos</tissue>
    </source>
</reference>
<evidence type="ECO:0000256" key="6">
    <source>
        <dbReference type="ARBA" id="ARBA00023242"/>
    </source>
</evidence>
<dbReference type="GO" id="GO:0005634">
    <property type="term" value="C:nucleus"/>
    <property type="evidence" value="ECO:0007669"/>
    <property type="project" value="UniProtKB-SubCell"/>
</dbReference>
<dbReference type="InterPro" id="IPR027887">
    <property type="entry name" value="DUF4464"/>
</dbReference>
<keyword evidence="7" id="KW-0472">Membrane</keyword>
<dbReference type="OrthoDB" id="2136125at2759"/>
<dbReference type="PANTHER" id="PTHR33588:SF1">
    <property type="entry name" value="CILIA- AND FLAGELLA-ASSOCIATED PROTEIN 299"/>
    <property type="match status" value="1"/>
</dbReference>
<protein>
    <recommendedName>
        <fullName evidence="4">Cilia- and flagella-associated protein 299</fullName>
    </recommendedName>
</protein>